<dbReference type="KEGG" id="acab:QRX50_36265"/>
<accession>A0A9Y2IBH1</accession>
<dbReference type="Proteomes" id="UP001236014">
    <property type="component" value="Chromosome"/>
</dbReference>
<keyword evidence="2" id="KW-1185">Reference proteome</keyword>
<protein>
    <submittedName>
        <fullName evidence="1">Uncharacterized protein</fullName>
    </submittedName>
</protein>
<evidence type="ECO:0000313" key="1">
    <source>
        <dbReference type="EMBL" id="WIX76844.1"/>
    </source>
</evidence>
<name>A0A9Y2IBH1_9PSEU</name>
<dbReference type="NCBIfam" id="NF046112">
    <property type="entry name" value="MSMEG_6209_Nter"/>
    <property type="match status" value="1"/>
</dbReference>
<evidence type="ECO:0000313" key="2">
    <source>
        <dbReference type="Proteomes" id="UP001236014"/>
    </source>
</evidence>
<dbReference type="RefSeq" id="WP_285967591.1">
    <property type="nucleotide sequence ID" value="NZ_CP127294.1"/>
</dbReference>
<gene>
    <name evidence="1" type="ORF">QRX50_36265</name>
</gene>
<reference evidence="1 2" key="1">
    <citation type="submission" date="2023-06" db="EMBL/GenBank/DDBJ databases">
        <authorList>
            <person name="Oyuntsetseg B."/>
            <person name="Kim S.B."/>
        </authorList>
    </citation>
    <scope>NUCLEOTIDE SEQUENCE [LARGE SCALE GENOMIC DNA]</scope>
    <source>
        <strain evidence="1 2">2-15</strain>
    </source>
</reference>
<dbReference type="AlphaFoldDB" id="A0A9Y2IBH1"/>
<dbReference type="Gene3D" id="1.10.8.1060">
    <property type="entry name" value="Corynebacterium glutamicum thioredoxin-dependent arsenate reductase, N-terminal domain"/>
    <property type="match status" value="1"/>
</dbReference>
<sequence>MTELADRAVGHDEAGQREDVRICAEFARVEARLIAEFGGNPAADAMVRAQVVAVQEYFAAAPIRRYLPILVERAVRSQLTAR</sequence>
<proteinExistence type="predicted"/>
<organism evidence="1 2">
    <name type="scientific">Amycolatopsis carbonis</name>
    <dbReference type="NCBI Taxonomy" id="715471"/>
    <lineage>
        <taxon>Bacteria</taxon>
        <taxon>Bacillati</taxon>
        <taxon>Actinomycetota</taxon>
        <taxon>Actinomycetes</taxon>
        <taxon>Pseudonocardiales</taxon>
        <taxon>Pseudonocardiaceae</taxon>
        <taxon>Amycolatopsis</taxon>
    </lineage>
</organism>
<dbReference type="EMBL" id="CP127294">
    <property type="protein sequence ID" value="WIX76844.1"/>
    <property type="molecule type" value="Genomic_DNA"/>
</dbReference>